<accession>A0ACB7HDQ0</accession>
<evidence type="ECO:0000313" key="2">
    <source>
        <dbReference type="Proteomes" id="UP000091857"/>
    </source>
</evidence>
<reference evidence="2" key="1">
    <citation type="journal article" date="2016" name="Nat. Biotechnol.">
        <title>Sequencing wild and cultivated cassava and related species reveals extensive interspecific hybridization and genetic diversity.</title>
        <authorList>
            <person name="Bredeson J.V."/>
            <person name="Lyons J.B."/>
            <person name="Prochnik S.E."/>
            <person name="Wu G.A."/>
            <person name="Ha C.M."/>
            <person name="Edsinger-Gonzales E."/>
            <person name="Grimwood J."/>
            <person name="Schmutz J."/>
            <person name="Rabbi I.Y."/>
            <person name="Egesi C."/>
            <person name="Nauluvula P."/>
            <person name="Lebot V."/>
            <person name="Ndunguru J."/>
            <person name="Mkamilo G."/>
            <person name="Bart R.S."/>
            <person name="Setter T.L."/>
            <person name="Gleadow R.M."/>
            <person name="Kulakow P."/>
            <person name="Ferguson M.E."/>
            <person name="Rounsley S."/>
            <person name="Rokhsar D.S."/>
        </authorList>
    </citation>
    <scope>NUCLEOTIDE SEQUENCE [LARGE SCALE GENOMIC DNA]</scope>
    <source>
        <strain evidence="2">cv. AM560-2</strain>
    </source>
</reference>
<keyword evidence="2" id="KW-1185">Reference proteome</keyword>
<evidence type="ECO:0000313" key="1">
    <source>
        <dbReference type="EMBL" id="KAG8650370.1"/>
    </source>
</evidence>
<organism evidence="1 2">
    <name type="scientific">Manihot esculenta</name>
    <name type="common">Cassava</name>
    <name type="synonym">Jatropha manihot</name>
    <dbReference type="NCBI Taxonomy" id="3983"/>
    <lineage>
        <taxon>Eukaryota</taxon>
        <taxon>Viridiplantae</taxon>
        <taxon>Streptophyta</taxon>
        <taxon>Embryophyta</taxon>
        <taxon>Tracheophyta</taxon>
        <taxon>Spermatophyta</taxon>
        <taxon>Magnoliopsida</taxon>
        <taxon>eudicotyledons</taxon>
        <taxon>Gunneridae</taxon>
        <taxon>Pentapetalae</taxon>
        <taxon>rosids</taxon>
        <taxon>fabids</taxon>
        <taxon>Malpighiales</taxon>
        <taxon>Euphorbiaceae</taxon>
        <taxon>Crotonoideae</taxon>
        <taxon>Manihoteae</taxon>
        <taxon>Manihot</taxon>
    </lineage>
</organism>
<comment type="caution">
    <text evidence="1">The sequence shown here is derived from an EMBL/GenBank/DDBJ whole genome shotgun (WGS) entry which is preliminary data.</text>
</comment>
<dbReference type="Proteomes" id="UP000091857">
    <property type="component" value="Chromosome 7"/>
</dbReference>
<gene>
    <name evidence="1" type="ORF">MANES_07G032400v8</name>
</gene>
<name>A0ACB7HDQ0_MANES</name>
<sequence length="431" mass="47980">MDSSKLLQDTRGYICGRCRQRLSPNTTNVAEIKCPACQRLASITPAAPTNKSSSSNNKADAKFCSTVSQVVQNFKNTFSGSRHYRQDIETEKHKSMNCVPSPLELSSSLTSRSDQRPRKRALLIGVTYKNWKHKLMGTVNDVKNMRRLLIESLGFHSQNILVLTEDETGPTLIPTKKNIERSLEWLVQDCQGGDSLVFYYSGHGLRQPDFDSDERDGFDETICPVDFMKEGMILDNYINSTIVQPLPEGVTLHAIVDACHSGTILDLVHVYNRDIGKWEDNSPPNGTRKHTNGGLAISISACEDHQVAADTSAFTDKGMNGALTYILVEIVKKYPGPTYGDLVDLIHETINQVNSSGSHFSRFLRSKFNNMILQVLSPGRTWRDPSESPARRDPEESQIYHGPGRGKDLSNGAVCGNERDFTISKVSRSTH</sequence>
<proteinExistence type="predicted"/>
<dbReference type="EMBL" id="CM004393">
    <property type="protein sequence ID" value="KAG8650370.1"/>
    <property type="molecule type" value="Genomic_DNA"/>
</dbReference>
<protein>
    <submittedName>
        <fullName evidence="1">Uncharacterized protein</fullName>
    </submittedName>
</protein>